<dbReference type="PANTHER" id="PTHR24305">
    <property type="entry name" value="CYTOCHROME P450"/>
    <property type="match status" value="1"/>
</dbReference>
<dbReference type="GO" id="GO:0020037">
    <property type="term" value="F:heme binding"/>
    <property type="evidence" value="ECO:0007669"/>
    <property type="project" value="InterPro"/>
</dbReference>
<accession>A0A2S6C3N5</accession>
<organism evidence="7 8">
    <name type="scientific">Cercospora berteroae</name>
    <dbReference type="NCBI Taxonomy" id="357750"/>
    <lineage>
        <taxon>Eukaryota</taxon>
        <taxon>Fungi</taxon>
        <taxon>Dikarya</taxon>
        <taxon>Ascomycota</taxon>
        <taxon>Pezizomycotina</taxon>
        <taxon>Dothideomycetes</taxon>
        <taxon>Dothideomycetidae</taxon>
        <taxon>Mycosphaerellales</taxon>
        <taxon>Mycosphaerellaceae</taxon>
        <taxon>Cercospora</taxon>
    </lineage>
</organism>
<dbReference type="EMBL" id="PNEN01000567">
    <property type="protein sequence ID" value="PPJ54321.1"/>
    <property type="molecule type" value="Genomic_DNA"/>
</dbReference>
<sequence>MLSFLLEPDGLTALLFTLVLALILVFTLTNCDRTTLDRIPNAHWSCSISSTWILWQRYKGNELGTLEVLHQKLGPILRVAPADLSISSYEHGVRPIYNGSFEKPEYFDFYRYYGRKTSFSSLTRNDHSLRRRRVSAALTKSALFSSESLRAITNEIILQRLLPVLETHKSIPINILPVSYAFSLDILTTVLFGMQSGSKYLFDLPSVGAWLENYESMYCKQAFWPQELPRWTKILKILGLDMLPRSYYESRQALENWLLEIADRAELEMRSKSSDEQLQEPKTIYQILKAAVQVDSPEIGNEEQRLEIASELFDQLSGAREVFGLVLAYTIFYISQNPDAQEKLRAEVSGLMPQSGEDWAQNDEKKFDEGIKTAKMPSPTSLDRLPYLSAVLKESFRMRPNSTPLPRITPRDRTVSLAGYEIPPRTRVNVFQWFIHRNPEIFDLANEWHPERWLDDKRALSVDSAQPLWAFGSGSRMCVGASLSQYLMKYTLAAIYSRFSSKVISKKLDITEPGSLEDEIVVVFESL</sequence>
<dbReference type="PRINTS" id="PR00385">
    <property type="entry name" value="P450"/>
</dbReference>
<evidence type="ECO:0000256" key="5">
    <source>
        <dbReference type="PIRSR" id="PIRSR602401-1"/>
    </source>
</evidence>
<dbReference type="InterPro" id="IPR050121">
    <property type="entry name" value="Cytochrome_P450_monoxygenase"/>
</dbReference>
<dbReference type="InterPro" id="IPR002401">
    <property type="entry name" value="Cyt_P450_E_grp-I"/>
</dbReference>
<comment type="caution">
    <text evidence="7">The sequence shown here is derived from an EMBL/GenBank/DDBJ whole genome shotgun (WGS) entry which is preliminary data.</text>
</comment>
<keyword evidence="8" id="KW-1185">Reference proteome</keyword>
<evidence type="ECO:0000313" key="8">
    <source>
        <dbReference type="Proteomes" id="UP000237631"/>
    </source>
</evidence>
<keyword evidence="4 5" id="KW-0408">Iron</keyword>
<reference evidence="8" key="1">
    <citation type="journal article" date="2017" name="bioRxiv">
        <title>Conservation of a gene cluster reveals novel cercosporin biosynthetic mechanisms and extends production to the genus Colletotrichum.</title>
        <authorList>
            <person name="de Jonge R."/>
            <person name="Ebert M.K."/>
            <person name="Huitt-Roehl C.R."/>
            <person name="Pal P."/>
            <person name="Suttle J.C."/>
            <person name="Spanner R.E."/>
            <person name="Neubauer J.D."/>
            <person name="Jurick W.M.II."/>
            <person name="Stott K.A."/>
            <person name="Secor G.A."/>
            <person name="Thomma B.P.H.J."/>
            <person name="Van de Peer Y."/>
            <person name="Townsend C.A."/>
            <person name="Bolton M.D."/>
        </authorList>
    </citation>
    <scope>NUCLEOTIDE SEQUENCE [LARGE SCALE GENOMIC DNA]</scope>
    <source>
        <strain evidence="8">CBS538.71</strain>
    </source>
</reference>
<dbReference type="PANTHER" id="PTHR24305:SF166">
    <property type="entry name" value="CYTOCHROME P450 12A4, MITOCHONDRIAL-RELATED"/>
    <property type="match status" value="1"/>
</dbReference>
<dbReference type="InterPro" id="IPR001128">
    <property type="entry name" value="Cyt_P450"/>
</dbReference>
<keyword evidence="6" id="KW-0503">Monooxygenase</keyword>
<gene>
    <name evidence="7" type="ORF">CBER1_06126</name>
</gene>
<evidence type="ECO:0008006" key="9">
    <source>
        <dbReference type="Google" id="ProtNLM"/>
    </source>
</evidence>
<evidence type="ECO:0000313" key="7">
    <source>
        <dbReference type="EMBL" id="PPJ54321.1"/>
    </source>
</evidence>
<proteinExistence type="inferred from homology"/>
<evidence type="ECO:0000256" key="2">
    <source>
        <dbReference type="ARBA" id="ARBA00010617"/>
    </source>
</evidence>
<dbReference type="STRING" id="357750.A0A2S6C3N5"/>
<dbReference type="Proteomes" id="UP000237631">
    <property type="component" value="Unassembled WGS sequence"/>
</dbReference>
<evidence type="ECO:0000256" key="1">
    <source>
        <dbReference type="ARBA" id="ARBA00001971"/>
    </source>
</evidence>
<keyword evidence="3 5" id="KW-0479">Metal-binding</keyword>
<dbReference type="GO" id="GO:0004497">
    <property type="term" value="F:monooxygenase activity"/>
    <property type="evidence" value="ECO:0007669"/>
    <property type="project" value="UniProtKB-KW"/>
</dbReference>
<keyword evidence="6" id="KW-0560">Oxidoreductase</keyword>
<dbReference type="InterPro" id="IPR017972">
    <property type="entry name" value="Cyt_P450_CS"/>
</dbReference>
<comment type="similarity">
    <text evidence="2 6">Belongs to the cytochrome P450 family.</text>
</comment>
<dbReference type="OrthoDB" id="1470350at2759"/>
<dbReference type="SUPFAM" id="SSF48264">
    <property type="entry name" value="Cytochrome P450"/>
    <property type="match status" value="1"/>
</dbReference>
<dbReference type="GO" id="GO:0005506">
    <property type="term" value="F:iron ion binding"/>
    <property type="evidence" value="ECO:0007669"/>
    <property type="project" value="InterPro"/>
</dbReference>
<dbReference type="AlphaFoldDB" id="A0A2S6C3N5"/>
<dbReference type="InterPro" id="IPR036396">
    <property type="entry name" value="Cyt_P450_sf"/>
</dbReference>
<dbReference type="GO" id="GO:0016705">
    <property type="term" value="F:oxidoreductase activity, acting on paired donors, with incorporation or reduction of molecular oxygen"/>
    <property type="evidence" value="ECO:0007669"/>
    <property type="project" value="InterPro"/>
</dbReference>
<keyword evidence="5 6" id="KW-0349">Heme</keyword>
<protein>
    <recommendedName>
        <fullName evidence="9">Cytochrome P450</fullName>
    </recommendedName>
</protein>
<dbReference type="Gene3D" id="1.10.630.10">
    <property type="entry name" value="Cytochrome P450"/>
    <property type="match status" value="1"/>
</dbReference>
<evidence type="ECO:0000256" key="6">
    <source>
        <dbReference type="RuleBase" id="RU000461"/>
    </source>
</evidence>
<dbReference type="PROSITE" id="PS00086">
    <property type="entry name" value="CYTOCHROME_P450"/>
    <property type="match status" value="1"/>
</dbReference>
<feature type="binding site" description="axial binding residue" evidence="5">
    <location>
        <position position="478"/>
    </location>
    <ligand>
        <name>heme</name>
        <dbReference type="ChEBI" id="CHEBI:30413"/>
    </ligand>
    <ligandPart>
        <name>Fe</name>
        <dbReference type="ChEBI" id="CHEBI:18248"/>
    </ligandPart>
</feature>
<evidence type="ECO:0000256" key="4">
    <source>
        <dbReference type="ARBA" id="ARBA00023004"/>
    </source>
</evidence>
<name>A0A2S6C3N5_9PEZI</name>
<dbReference type="Pfam" id="PF00067">
    <property type="entry name" value="p450"/>
    <property type="match status" value="1"/>
</dbReference>
<dbReference type="PRINTS" id="PR00463">
    <property type="entry name" value="EP450I"/>
</dbReference>
<comment type="cofactor">
    <cofactor evidence="1 5">
        <name>heme</name>
        <dbReference type="ChEBI" id="CHEBI:30413"/>
    </cofactor>
</comment>
<evidence type="ECO:0000256" key="3">
    <source>
        <dbReference type="ARBA" id="ARBA00022723"/>
    </source>
</evidence>